<reference evidence="1 2" key="1">
    <citation type="submission" date="2019-10" db="EMBL/GenBank/DDBJ databases">
        <title>Pseudomonas dajingensis sp. nov., isolated from the profound head ulcers of farmed Murray cod (Maccullochella peelii peelii).</title>
        <authorList>
            <person name="Liu Y."/>
        </authorList>
    </citation>
    <scope>NUCLEOTIDE SEQUENCE [LARGE SCALE GENOMIC DNA]</scope>
    <source>
        <strain evidence="1 2">MC042</strain>
    </source>
</reference>
<evidence type="ECO:0000313" key="2">
    <source>
        <dbReference type="Proteomes" id="UP000486534"/>
    </source>
</evidence>
<dbReference type="Proteomes" id="UP000486534">
    <property type="component" value="Unassembled WGS sequence"/>
</dbReference>
<sequence>MGVAFGLFVPGPGYAAIQEQVRACAGNDQGAFKLTVQGAGPQQIRAAGLCILDYSADAGIDAMEVHVLGIESPTYDELFPKHVLAYERQFAPSTTGS</sequence>
<dbReference type="EMBL" id="WHUV01000002">
    <property type="protein sequence ID" value="MQA53664.1"/>
    <property type="molecule type" value="Genomic_DNA"/>
</dbReference>
<organism evidence="1 2">
    <name type="scientific">Pseudomonas piscis</name>
    <dbReference type="NCBI Taxonomy" id="2614538"/>
    <lineage>
        <taxon>Bacteria</taxon>
        <taxon>Pseudomonadati</taxon>
        <taxon>Pseudomonadota</taxon>
        <taxon>Gammaproteobacteria</taxon>
        <taxon>Pseudomonadales</taxon>
        <taxon>Pseudomonadaceae</taxon>
        <taxon>Pseudomonas</taxon>
    </lineage>
</organism>
<comment type="caution">
    <text evidence="1">The sequence shown here is derived from an EMBL/GenBank/DDBJ whole genome shotgun (WGS) entry which is preliminary data.</text>
</comment>
<gene>
    <name evidence="1" type="ORF">GDH07_10115</name>
</gene>
<dbReference type="AlphaFoldDB" id="A0A7X1PK53"/>
<evidence type="ECO:0000313" key="1">
    <source>
        <dbReference type="EMBL" id="MQA53664.1"/>
    </source>
</evidence>
<protein>
    <submittedName>
        <fullName evidence="1">Uncharacterized protein</fullName>
    </submittedName>
</protein>
<proteinExistence type="predicted"/>
<accession>A0A7X1PK53</accession>
<name>A0A7X1PK53_9PSED</name>